<dbReference type="Gene3D" id="3.30.70.1320">
    <property type="entry name" value="Multidrug efflux transporter AcrB pore domain like"/>
    <property type="match status" value="1"/>
</dbReference>
<dbReference type="Gene3D" id="3.30.2090.10">
    <property type="entry name" value="Multidrug efflux transporter AcrB TolC docking domain, DN and DC subdomains"/>
    <property type="match status" value="2"/>
</dbReference>
<dbReference type="RefSeq" id="WP_244349779.1">
    <property type="nucleotide sequence ID" value="NZ_JAFIRA010000011.1"/>
</dbReference>
<feature type="transmembrane region" description="Helical" evidence="1">
    <location>
        <begin position="1023"/>
        <end position="1048"/>
    </location>
</feature>
<dbReference type="Gene3D" id="1.20.1640.10">
    <property type="entry name" value="Multidrug efflux transporter AcrB transmembrane domain"/>
    <property type="match status" value="2"/>
</dbReference>
<dbReference type="Gene3D" id="3.30.70.1440">
    <property type="entry name" value="Multidrug efflux transporter AcrB pore domain"/>
    <property type="match status" value="1"/>
</dbReference>
<feature type="transmembrane region" description="Helical" evidence="1">
    <location>
        <begin position="412"/>
        <end position="433"/>
    </location>
</feature>
<dbReference type="SUPFAM" id="SSF82866">
    <property type="entry name" value="Multidrug efflux transporter AcrB transmembrane domain"/>
    <property type="match status" value="2"/>
</dbReference>
<dbReference type="Pfam" id="PF00873">
    <property type="entry name" value="ACR_tran"/>
    <property type="match status" value="2"/>
</dbReference>
<accession>A0ABT0C9N7</accession>
<dbReference type="Gene3D" id="3.30.70.1430">
    <property type="entry name" value="Multidrug efflux transporter AcrB pore domain"/>
    <property type="match status" value="2"/>
</dbReference>
<dbReference type="PANTHER" id="PTHR32063:SF16">
    <property type="entry name" value="CATION EFFLUX SYSTEM (ACRB_ACRD_ACRF FAMILY)"/>
    <property type="match status" value="1"/>
</dbReference>
<proteinExistence type="predicted"/>
<keyword evidence="1" id="KW-1133">Transmembrane helix</keyword>
<feature type="transmembrane region" description="Helical" evidence="1">
    <location>
        <begin position="900"/>
        <end position="917"/>
    </location>
</feature>
<feature type="transmembrane region" description="Helical" evidence="1">
    <location>
        <begin position="558"/>
        <end position="576"/>
    </location>
</feature>
<keyword evidence="3" id="KW-1185">Reference proteome</keyword>
<evidence type="ECO:0000256" key="1">
    <source>
        <dbReference type="SAM" id="Phobius"/>
    </source>
</evidence>
<feature type="transmembrane region" description="Helical" evidence="1">
    <location>
        <begin position="924"/>
        <end position="943"/>
    </location>
</feature>
<feature type="transmembrane region" description="Helical" evidence="1">
    <location>
        <begin position="21"/>
        <end position="41"/>
    </location>
</feature>
<dbReference type="SUPFAM" id="SSF82693">
    <property type="entry name" value="Multidrug efflux transporter AcrB pore domain, PN1, PN2, PC1 and PC2 subdomains"/>
    <property type="match status" value="3"/>
</dbReference>
<dbReference type="EMBL" id="JAFIRA010000011">
    <property type="protein sequence ID" value="MCJ2542503.1"/>
    <property type="molecule type" value="Genomic_DNA"/>
</dbReference>
<keyword evidence="1" id="KW-0472">Membrane</keyword>
<comment type="caution">
    <text evidence="2">The sequence shown here is derived from an EMBL/GenBank/DDBJ whole genome shotgun (WGS) entry which is preliminary data.</text>
</comment>
<dbReference type="SUPFAM" id="SSF82714">
    <property type="entry name" value="Multidrug efflux transporter AcrB TolC docking domain, DN and DC subdomains"/>
    <property type="match status" value="2"/>
</dbReference>
<evidence type="ECO:0000313" key="2">
    <source>
        <dbReference type="EMBL" id="MCJ2542503.1"/>
    </source>
</evidence>
<dbReference type="InterPro" id="IPR001036">
    <property type="entry name" value="Acrflvin-R"/>
</dbReference>
<evidence type="ECO:0000313" key="3">
    <source>
        <dbReference type="Proteomes" id="UP000830835"/>
    </source>
</evidence>
<feature type="transmembrane region" description="Helical" evidence="1">
    <location>
        <begin position="454"/>
        <end position="477"/>
    </location>
</feature>
<keyword evidence="1" id="KW-0812">Transmembrane</keyword>
<dbReference type="Proteomes" id="UP000830835">
    <property type="component" value="Unassembled WGS sequence"/>
</dbReference>
<reference evidence="2" key="1">
    <citation type="submission" date="2021-02" db="EMBL/GenBank/DDBJ databases">
        <title>The CRISPR/cas machinery reduction and long-range gene transfer in the hot spring cyanobacterium Synechococcus.</title>
        <authorList>
            <person name="Dvorak P."/>
            <person name="Jahodarova E."/>
            <person name="Hasler P."/>
            <person name="Poulickova A."/>
        </authorList>
    </citation>
    <scope>NUCLEOTIDE SEQUENCE</scope>
    <source>
        <strain evidence="2">Rupite</strain>
    </source>
</reference>
<feature type="transmembrane region" description="Helical" evidence="1">
    <location>
        <begin position="998"/>
        <end position="1017"/>
    </location>
</feature>
<dbReference type="InterPro" id="IPR027463">
    <property type="entry name" value="AcrB_DN_DC_subdom"/>
</dbReference>
<sequence>MSQSQDPRRGVGRLTAYFINSQLTVLIIVAIAAFGLLAALLTPEEENPQIVVPVADVALQYPGASAAVVENTLVNPVEAKLRELTGIEHIYSVAQASGGLITVQYRVGENWEDSLFKLQNQLFNHPELFPPGSSYQVQPVIVDDVPIVTLTLTGADYSDNQLRRVGERLLEDLRRIPNTSNLTIVGGHPRTIRVDLNPERLASYGLAPTQIAQRIAAENLKLPAGDLTVGSQRLQVEGGHRLGSAADVAAIQLKPDVYLEDVAVVRDDFAERTQFTRIHFRTDEPITDPNPDPRRRATGDWIRQPAITIGIAKKPGTNAVTVAQQIFQRVEELRPQLPPGIQIAVTRNDGRTAAKAVGDLYTSLVQAIGIVVALLLLFLGWREASIVAFVIPLTLAGTLGVGWIAGQTINRITLFALILALGTLVDDAIAVTENIHRRFDLRPGMDFRQKTEEAIAAVAELGTPIILSTVTVILAFLPMRFVTGMMGPYMGPIPFNVPVAMVISTTLALTVTPFLALRWIQLKPHTQAAQPALEETRLYRLYRRILQPLLESRSRRRWLSWVVTGLLLASFLLPLTQVVKFRMLPKADKDTFLVQLDMPRGADLVATDQVVQALEQVLQRDPDVASFESYVGLGSPIDFNGLLRGGSGRGGEDVADIRLHLSKPESRSLDSEQIVLRLRPKLQAVAATHNAIVKLVEDPPGPPVRSTLLAEVYGPNYVQVRQLAKRVRQIFAETAGVVDIDDSVKNPLPQLTLTVDRERVNRAGLTTADVAQTLNLALSGSTVSILQLPGELTPMGIHLRLAESARQSIEDLSRIQLPTPSGSLVPLTELVQWTPTVADEPIFHKDQRPVAYVMGEMADRSSVYAVIDQWLRVWRDPLPSGYWIQWDGEWKLTLDVFRDLGLAMLVAVLLIYLILVGQFRSFKIPLIILGSIPLALIGILLGFSLNGVYFSATAMIGVIALAGIVVRNAIVLLEFIGEQRAVGVSLEEAIFAAGAVRFRPILLTSITTMLGTVPILSDPVWSGLAWTLLSGMLTSSALTLVIIPIWYYGDQKQSLGPESTTAPDAASLPT</sequence>
<protein>
    <submittedName>
        <fullName evidence="2">Efflux RND transporter permease subunit</fullName>
    </submittedName>
</protein>
<dbReference type="PANTHER" id="PTHR32063">
    <property type="match status" value="1"/>
</dbReference>
<dbReference type="PRINTS" id="PR00702">
    <property type="entry name" value="ACRIFLAVINRP"/>
</dbReference>
<feature type="transmembrane region" description="Helical" evidence="1">
    <location>
        <begin position="949"/>
        <end position="977"/>
    </location>
</feature>
<feature type="transmembrane region" description="Helical" evidence="1">
    <location>
        <begin position="497"/>
        <end position="517"/>
    </location>
</feature>
<name>A0ABT0C9N7_THEVL</name>
<organism evidence="2 3">
    <name type="scientific">Thermostichus vulcanus str. 'Rupite'</name>
    <dbReference type="NCBI Taxonomy" id="2813851"/>
    <lineage>
        <taxon>Bacteria</taxon>
        <taxon>Bacillati</taxon>
        <taxon>Cyanobacteriota</taxon>
        <taxon>Cyanophyceae</taxon>
        <taxon>Thermostichales</taxon>
        <taxon>Thermostichaceae</taxon>
        <taxon>Thermostichus</taxon>
    </lineage>
</organism>
<feature type="transmembrane region" description="Helical" evidence="1">
    <location>
        <begin position="386"/>
        <end position="406"/>
    </location>
</feature>
<feature type="transmembrane region" description="Helical" evidence="1">
    <location>
        <begin position="360"/>
        <end position="379"/>
    </location>
</feature>
<gene>
    <name evidence="2" type="ORF">JX360_06210</name>
</gene>